<dbReference type="SUPFAM" id="SSF103473">
    <property type="entry name" value="MFS general substrate transporter"/>
    <property type="match status" value="1"/>
</dbReference>
<evidence type="ECO:0000256" key="3">
    <source>
        <dbReference type="ARBA" id="ARBA00022692"/>
    </source>
</evidence>
<feature type="transmembrane region" description="Helical" evidence="6">
    <location>
        <begin position="288"/>
        <end position="308"/>
    </location>
</feature>
<proteinExistence type="predicted"/>
<dbReference type="InterPro" id="IPR011701">
    <property type="entry name" value="MFS"/>
</dbReference>
<keyword evidence="5 6" id="KW-0472">Membrane</keyword>
<feature type="transmembrane region" description="Helical" evidence="6">
    <location>
        <begin position="148"/>
        <end position="170"/>
    </location>
</feature>
<keyword evidence="4 6" id="KW-1133">Transmembrane helix</keyword>
<feature type="transmembrane region" description="Helical" evidence="6">
    <location>
        <begin position="404"/>
        <end position="427"/>
    </location>
</feature>
<evidence type="ECO:0000256" key="1">
    <source>
        <dbReference type="ARBA" id="ARBA00004141"/>
    </source>
</evidence>
<evidence type="ECO:0000256" key="4">
    <source>
        <dbReference type="ARBA" id="ARBA00022989"/>
    </source>
</evidence>
<evidence type="ECO:0000256" key="2">
    <source>
        <dbReference type="ARBA" id="ARBA00022448"/>
    </source>
</evidence>
<feature type="transmembrane region" description="Helical" evidence="6">
    <location>
        <begin position="374"/>
        <end position="398"/>
    </location>
</feature>
<evidence type="ECO:0000256" key="5">
    <source>
        <dbReference type="ARBA" id="ARBA00023136"/>
    </source>
</evidence>
<keyword evidence="3 6" id="KW-0812">Transmembrane</keyword>
<feature type="transmembrane region" description="Helical" evidence="6">
    <location>
        <begin position="246"/>
        <end position="268"/>
    </location>
</feature>
<name>A0ABR7YHC0_9SPHI</name>
<dbReference type="Gene3D" id="1.20.1250.20">
    <property type="entry name" value="MFS general substrate transporter like domains"/>
    <property type="match status" value="1"/>
</dbReference>
<feature type="transmembrane region" description="Helical" evidence="6">
    <location>
        <begin position="80"/>
        <end position="98"/>
    </location>
</feature>
<organism evidence="7 8">
    <name type="scientific">Sphingobacterium litopenaei</name>
    <dbReference type="NCBI Taxonomy" id="2763500"/>
    <lineage>
        <taxon>Bacteria</taxon>
        <taxon>Pseudomonadati</taxon>
        <taxon>Bacteroidota</taxon>
        <taxon>Sphingobacteriia</taxon>
        <taxon>Sphingobacteriales</taxon>
        <taxon>Sphingobacteriaceae</taxon>
        <taxon>Sphingobacterium</taxon>
    </lineage>
</organism>
<accession>A0ABR7YHC0</accession>
<evidence type="ECO:0000256" key="6">
    <source>
        <dbReference type="SAM" id="Phobius"/>
    </source>
</evidence>
<comment type="subcellular location">
    <subcellularLocation>
        <location evidence="1">Membrane</location>
        <topology evidence="1">Multi-pass membrane protein</topology>
    </subcellularLocation>
</comment>
<evidence type="ECO:0000313" key="8">
    <source>
        <dbReference type="Proteomes" id="UP000651271"/>
    </source>
</evidence>
<feature type="transmembrane region" description="Helical" evidence="6">
    <location>
        <begin position="190"/>
        <end position="210"/>
    </location>
</feature>
<dbReference type="PANTHER" id="PTHR19432">
    <property type="entry name" value="SUGAR TRANSPORTER"/>
    <property type="match status" value="1"/>
</dbReference>
<keyword evidence="2" id="KW-0813">Transport</keyword>
<dbReference type="Proteomes" id="UP000651271">
    <property type="component" value="Unassembled WGS sequence"/>
</dbReference>
<evidence type="ECO:0000313" key="7">
    <source>
        <dbReference type="EMBL" id="MBD1430721.1"/>
    </source>
</evidence>
<protein>
    <submittedName>
        <fullName evidence="7">MFS transporter</fullName>
    </submittedName>
</protein>
<feature type="transmembrane region" description="Helical" evidence="6">
    <location>
        <begin position="12"/>
        <end position="29"/>
    </location>
</feature>
<comment type="caution">
    <text evidence="7">The sequence shown here is derived from an EMBL/GenBank/DDBJ whole genome shotgun (WGS) entry which is preliminary data.</text>
</comment>
<sequence length="433" mass="47605">MQEKTTKSTLQISSLCIGFLGIQIGFALQAGNVTRILQNYGADLTQVSLFWLIAPLSGTVIQPLIGYWSDRNINSRSTRVPYLLTGGILCALSLYALPNSNLLIALWSPLFIGAFLIIIIDLSFNVSMHPLRAAVTDYLPTFQQPKGFAIQTFLISIGAIIGSTLPYILHKFLSFSSTSESQQIADNVKWSFYIGATLLLITVLITAKAITSNNINPLSAAQPKASNTYTLPKIPKKMWQLGLIQFFSWAAFFLVWIYMTPAIAQHIYAEFDYSSQSKLYADAANYTGILFGCYHLAASLFSLALPYLYKKTNVITTHIIALFIGGIGLLVVFNCHNVNLLYIPMICIGIAWSSILASPFALLSRLIPHQKIGLYFGIFNLFITVPQILVGLCSGILIQDYLEGKAIFAIIIAGMSLLLAGSTALLFRKSLKL</sequence>
<dbReference type="InterPro" id="IPR036259">
    <property type="entry name" value="MFS_trans_sf"/>
</dbReference>
<feature type="transmembrane region" description="Helical" evidence="6">
    <location>
        <begin position="340"/>
        <end position="362"/>
    </location>
</feature>
<dbReference type="EMBL" id="JACOIJ010000036">
    <property type="protein sequence ID" value="MBD1430721.1"/>
    <property type="molecule type" value="Genomic_DNA"/>
</dbReference>
<feature type="transmembrane region" description="Helical" evidence="6">
    <location>
        <begin position="49"/>
        <end position="68"/>
    </location>
</feature>
<feature type="transmembrane region" description="Helical" evidence="6">
    <location>
        <begin position="104"/>
        <end position="127"/>
    </location>
</feature>
<dbReference type="Pfam" id="PF07690">
    <property type="entry name" value="MFS_1"/>
    <property type="match status" value="1"/>
</dbReference>
<reference evidence="7 8" key="1">
    <citation type="submission" date="2020-08" db="EMBL/GenBank/DDBJ databases">
        <title>Sphingobacterium sp. DN04309 isolated from aquaculture water.</title>
        <authorList>
            <person name="Zhang M."/>
        </authorList>
    </citation>
    <scope>NUCLEOTIDE SEQUENCE [LARGE SCALE GENOMIC DNA]</scope>
    <source>
        <strain evidence="7 8">DN04309</strain>
    </source>
</reference>
<gene>
    <name evidence="7" type="ORF">H8B04_14355</name>
</gene>
<dbReference type="PANTHER" id="PTHR19432:SF35">
    <property type="entry name" value="SOLUTE CARRIER FAMILY 45 MEMBER 3 ISOFORM X1"/>
    <property type="match status" value="1"/>
</dbReference>
<dbReference type="RefSeq" id="WP_190302791.1">
    <property type="nucleotide sequence ID" value="NZ_JACOIJ010000036.1"/>
</dbReference>
<keyword evidence="8" id="KW-1185">Reference proteome</keyword>
<feature type="transmembrane region" description="Helical" evidence="6">
    <location>
        <begin position="315"/>
        <end position="334"/>
    </location>
</feature>